<dbReference type="Proteomes" id="UP000605201">
    <property type="component" value="Unassembled WGS sequence"/>
</dbReference>
<sequence length="72" mass="7881">MDSRKKQAAAITAVVSYLKTEQEAVAMQAAAAPYVEHPPGAHLAAPPLKVWGISGRQAQMQIRNMMQMKTFK</sequence>
<accession>A0A8J6P239</accession>
<evidence type="ECO:0000313" key="2">
    <source>
        <dbReference type="Proteomes" id="UP000605201"/>
    </source>
</evidence>
<evidence type="ECO:0000313" key="1">
    <source>
        <dbReference type="EMBL" id="MBC8431732.1"/>
    </source>
</evidence>
<organism evidence="1 2">
    <name type="scientific">Candidatus Desulfatibia vada</name>
    <dbReference type="NCBI Taxonomy" id="2841696"/>
    <lineage>
        <taxon>Bacteria</taxon>
        <taxon>Pseudomonadati</taxon>
        <taxon>Thermodesulfobacteriota</taxon>
        <taxon>Desulfobacteria</taxon>
        <taxon>Desulfobacterales</taxon>
        <taxon>Desulfobacterales incertae sedis</taxon>
        <taxon>Candidatus Desulfatibia</taxon>
    </lineage>
</organism>
<dbReference type="EMBL" id="JACNIG010000167">
    <property type="protein sequence ID" value="MBC8431732.1"/>
    <property type="molecule type" value="Genomic_DNA"/>
</dbReference>
<reference evidence="1 2" key="1">
    <citation type="submission" date="2020-08" db="EMBL/GenBank/DDBJ databases">
        <title>Bridging the membrane lipid divide: bacteria of the FCB group superphylum have the potential to synthesize archaeal ether lipids.</title>
        <authorList>
            <person name="Villanueva L."/>
            <person name="Von Meijenfeldt F.A.B."/>
            <person name="Westbye A.B."/>
            <person name="Yadav S."/>
            <person name="Hopmans E.C."/>
            <person name="Dutilh B.E."/>
            <person name="Sinninghe Damste J.S."/>
        </authorList>
    </citation>
    <scope>NUCLEOTIDE SEQUENCE [LARGE SCALE GENOMIC DNA]</scope>
    <source>
        <strain evidence="1">NIOZ-UU17</strain>
    </source>
</reference>
<gene>
    <name evidence="1" type="ORF">H8D96_07405</name>
</gene>
<dbReference type="AlphaFoldDB" id="A0A8J6P239"/>
<comment type="caution">
    <text evidence="1">The sequence shown here is derived from an EMBL/GenBank/DDBJ whole genome shotgun (WGS) entry which is preliminary data.</text>
</comment>
<proteinExistence type="predicted"/>
<protein>
    <submittedName>
        <fullName evidence="1">Uncharacterized protein</fullName>
    </submittedName>
</protein>
<name>A0A8J6P239_9BACT</name>